<dbReference type="EMBL" id="AMZH03003096">
    <property type="protein sequence ID" value="RRT73434.1"/>
    <property type="molecule type" value="Genomic_DNA"/>
</dbReference>
<accession>A0A427AB29</accession>
<dbReference type="Proteomes" id="UP000287651">
    <property type="component" value="Unassembled WGS sequence"/>
</dbReference>
<protein>
    <submittedName>
        <fullName evidence="2">Uncharacterized protein</fullName>
    </submittedName>
</protein>
<evidence type="ECO:0000313" key="3">
    <source>
        <dbReference type="Proteomes" id="UP000287651"/>
    </source>
</evidence>
<dbReference type="AlphaFoldDB" id="A0A427AB29"/>
<comment type="caution">
    <text evidence="2">The sequence shown here is derived from an EMBL/GenBank/DDBJ whole genome shotgun (WGS) entry which is preliminary data.</text>
</comment>
<sequence length="83" mass="10004">MHCRQLSIILLLTRVPEVNPVIHGNYIRDVGIDHVENIEWLEKRFNYLKEEMIMVESRLERMRQEYTLLKSHLQSLEQLKAKS</sequence>
<proteinExistence type="predicted"/>
<feature type="coiled-coil region" evidence="1">
    <location>
        <begin position="45"/>
        <end position="79"/>
    </location>
</feature>
<reference evidence="2 3" key="1">
    <citation type="journal article" date="2014" name="Agronomy (Basel)">
        <title>A Draft Genome Sequence for Ensete ventricosum, the Drought-Tolerant Tree Against Hunger.</title>
        <authorList>
            <person name="Harrison J."/>
            <person name="Moore K.A."/>
            <person name="Paszkiewicz K."/>
            <person name="Jones T."/>
            <person name="Grant M."/>
            <person name="Ambacheew D."/>
            <person name="Muzemil S."/>
            <person name="Studholme D.J."/>
        </authorList>
    </citation>
    <scope>NUCLEOTIDE SEQUENCE [LARGE SCALE GENOMIC DNA]</scope>
</reference>
<keyword evidence="1" id="KW-0175">Coiled coil</keyword>
<evidence type="ECO:0000313" key="2">
    <source>
        <dbReference type="EMBL" id="RRT73434.1"/>
    </source>
</evidence>
<organism evidence="2 3">
    <name type="scientific">Ensete ventricosum</name>
    <name type="common">Abyssinian banana</name>
    <name type="synonym">Musa ensete</name>
    <dbReference type="NCBI Taxonomy" id="4639"/>
    <lineage>
        <taxon>Eukaryota</taxon>
        <taxon>Viridiplantae</taxon>
        <taxon>Streptophyta</taxon>
        <taxon>Embryophyta</taxon>
        <taxon>Tracheophyta</taxon>
        <taxon>Spermatophyta</taxon>
        <taxon>Magnoliopsida</taxon>
        <taxon>Liliopsida</taxon>
        <taxon>Zingiberales</taxon>
        <taxon>Musaceae</taxon>
        <taxon>Ensete</taxon>
    </lineage>
</organism>
<gene>
    <name evidence="2" type="ORF">B296_00033373</name>
</gene>
<name>A0A427AB29_ENSVE</name>
<evidence type="ECO:0000256" key="1">
    <source>
        <dbReference type="SAM" id="Coils"/>
    </source>
</evidence>